<dbReference type="EMBL" id="DSEC01000464">
    <property type="protein sequence ID" value="HER44092.1"/>
    <property type="molecule type" value="Genomic_DNA"/>
</dbReference>
<comment type="caution">
    <text evidence="1">The sequence shown here is derived from an EMBL/GenBank/DDBJ whole genome shotgun (WGS) entry which is preliminary data.</text>
</comment>
<gene>
    <name evidence="1" type="ORF">ENO08_06500</name>
</gene>
<name>A0A7V2AVP2_UNCEI</name>
<reference evidence="1" key="1">
    <citation type="journal article" date="2020" name="mSystems">
        <title>Genome- and Community-Level Interaction Insights into Carbon Utilization and Element Cycling Functions of Hydrothermarchaeota in Hydrothermal Sediment.</title>
        <authorList>
            <person name="Zhou Z."/>
            <person name="Liu Y."/>
            <person name="Xu W."/>
            <person name="Pan J."/>
            <person name="Luo Z.H."/>
            <person name="Li M."/>
        </authorList>
    </citation>
    <scope>NUCLEOTIDE SEQUENCE [LARGE SCALE GENOMIC DNA]</scope>
    <source>
        <strain evidence="1">SpSt-1233</strain>
    </source>
</reference>
<sequence length="139" mass="15538">MNRWFYVIMMVLVAAGARAERVPPARGTGAPRVADAKIGRLQRDAARRLVGAAPASVESLTVGVIRVSFEDLDFGADREGAPHDSLYFENELRHLREYFIGASIGRFSLHTEMQPGVVRLSRPESYYGDDDAWQERISE</sequence>
<protein>
    <submittedName>
        <fullName evidence="1">Uncharacterized protein</fullName>
    </submittedName>
</protein>
<dbReference type="AlphaFoldDB" id="A0A7V2AVP2"/>
<dbReference type="Proteomes" id="UP000886069">
    <property type="component" value="Unassembled WGS sequence"/>
</dbReference>
<accession>A0A7V2AVP2</accession>
<evidence type="ECO:0000313" key="1">
    <source>
        <dbReference type="EMBL" id="HER44092.1"/>
    </source>
</evidence>
<organism evidence="1">
    <name type="scientific">Eiseniibacteriota bacterium</name>
    <dbReference type="NCBI Taxonomy" id="2212470"/>
    <lineage>
        <taxon>Bacteria</taxon>
        <taxon>Candidatus Eiseniibacteriota</taxon>
    </lineage>
</organism>
<feature type="non-terminal residue" evidence="1">
    <location>
        <position position="139"/>
    </location>
</feature>
<proteinExistence type="predicted"/>